<gene>
    <name evidence="2" type="ORF">H3H32_34235</name>
</gene>
<feature type="domain" description="YdhG-like" evidence="1">
    <location>
        <begin position="23"/>
        <end position="111"/>
    </location>
</feature>
<dbReference type="Gene3D" id="3.90.1150.200">
    <property type="match status" value="1"/>
</dbReference>
<name>A0A7G5GVK4_9BACT</name>
<protein>
    <submittedName>
        <fullName evidence="2">DUF1801 domain-containing protein</fullName>
    </submittedName>
</protein>
<proteinExistence type="predicted"/>
<dbReference type="SUPFAM" id="SSF159888">
    <property type="entry name" value="YdhG-like"/>
    <property type="match status" value="1"/>
</dbReference>
<evidence type="ECO:0000313" key="3">
    <source>
        <dbReference type="Proteomes" id="UP000515369"/>
    </source>
</evidence>
<dbReference type="InterPro" id="IPR014922">
    <property type="entry name" value="YdhG-like"/>
</dbReference>
<accession>A0A7G5GVK4</accession>
<dbReference type="KEGG" id="sfol:H3H32_34235"/>
<dbReference type="AlphaFoldDB" id="A0A7G5GVK4"/>
<keyword evidence="3" id="KW-1185">Reference proteome</keyword>
<dbReference type="EMBL" id="CP059732">
    <property type="protein sequence ID" value="QMW02896.1"/>
    <property type="molecule type" value="Genomic_DNA"/>
</dbReference>
<evidence type="ECO:0000313" key="2">
    <source>
        <dbReference type="EMBL" id="QMW02896.1"/>
    </source>
</evidence>
<organism evidence="2 3">
    <name type="scientific">Spirosoma foliorum</name>
    <dbReference type="NCBI Taxonomy" id="2710596"/>
    <lineage>
        <taxon>Bacteria</taxon>
        <taxon>Pseudomonadati</taxon>
        <taxon>Bacteroidota</taxon>
        <taxon>Cytophagia</taxon>
        <taxon>Cytophagales</taxon>
        <taxon>Cytophagaceae</taxon>
        <taxon>Spirosoma</taxon>
    </lineage>
</organism>
<sequence>MTTNTPTNIDAYIADFPEATQVLLQQVRQTLKQAAPEAEEAISYGLPTLKLNGNLVHFGAFKNHIGFYPAPRALEEFKEELAGYKGAKGSVQFPLDQPLPLELITRITKYRINQNQAKVAAKGKKNV</sequence>
<dbReference type="Proteomes" id="UP000515369">
    <property type="component" value="Chromosome"/>
</dbReference>
<evidence type="ECO:0000259" key="1">
    <source>
        <dbReference type="Pfam" id="PF08818"/>
    </source>
</evidence>
<reference evidence="2 3" key="1">
    <citation type="submission" date="2020-07" db="EMBL/GenBank/DDBJ databases">
        <title>Spirosoma foliorum sp. nov., isolated from the leaves on the Nejang mountain Korea, Republic of.</title>
        <authorList>
            <person name="Ho H."/>
            <person name="Lee Y.-J."/>
            <person name="Nurcahyanto D.-A."/>
            <person name="Kim S.-G."/>
        </authorList>
    </citation>
    <scope>NUCLEOTIDE SEQUENCE [LARGE SCALE GENOMIC DNA]</scope>
    <source>
        <strain evidence="2 3">PL0136</strain>
    </source>
</reference>
<dbReference type="RefSeq" id="WP_182460188.1">
    <property type="nucleotide sequence ID" value="NZ_CP059732.1"/>
</dbReference>
<dbReference type="Pfam" id="PF08818">
    <property type="entry name" value="DUF1801"/>
    <property type="match status" value="1"/>
</dbReference>